<sequence length="96" mass="10517">MHAAGGYDPTSPTQDHRAMQSAVENDFQKRRYLVGRAVELSGVRLELKPDGRSERASSSGLHCRAATRASERIATEKMTDGDLAVWTLNVDGSKRS</sequence>
<reference evidence="2" key="1">
    <citation type="submission" date="2023-05" db="EMBL/GenBank/DDBJ databases">
        <title>Nepenthes gracilis genome sequencing.</title>
        <authorList>
            <person name="Fukushima K."/>
        </authorList>
    </citation>
    <scope>NUCLEOTIDE SEQUENCE</scope>
    <source>
        <strain evidence="2">SING2019-196</strain>
    </source>
</reference>
<name>A0AAD3P789_NEPGR</name>
<proteinExistence type="predicted"/>
<evidence type="ECO:0000256" key="1">
    <source>
        <dbReference type="SAM" id="MobiDB-lite"/>
    </source>
</evidence>
<feature type="region of interest" description="Disordered" evidence="1">
    <location>
        <begin position="1"/>
        <end position="23"/>
    </location>
</feature>
<accession>A0AAD3P789</accession>
<comment type="caution">
    <text evidence="2">The sequence shown here is derived from an EMBL/GenBank/DDBJ whole genome shotgun (WGS) entry which is preliminary data.</text>
</comment>
<dbReference type="Proteomes" id="UP001279734">
    <property type="component" value="Unassembled WGS sequence"/>
</dbReference>
<dbReference type="EMBL" id="BSYO01000002">
    <property type="protein sequence ID" value="GMH00205.1"/>
    <property type="molecule type" value="Genomic_DNA"/>
</dbReference>
<evidence type="ECO:0000313" key="3">
    <source>
        <dbReference type="Proteomes" id="UP001279734"/>
    </source>
</evidence>
<evidence type="ECO:0000313" key="2">
    <source>
        <dbReference type="EMBL" id="GMH00205.1"/>
    </source>
</evidence>
<organism evidence="2 3">
    <name type="scientific">Nepenthes gracilis</name>
    <name type="common">Slender pitcher plant</name>
    <dbReference type="NCBI Taxonomy" id="150966"/>
    <lineage>
        <taxon>Eukaryota</taxon>
        <taxon>Viridiplantae</taxon>
        <taxon>Streptophyta</taxon>
        <taxon>Embryophyta</taxon>
        <taxon>Tracheophyta</taxon>
        <taxon>Spermatophyta</taxon>
        <taxon>Magnoliopsida</taxon>
        <taxon>eudicotyledons</taxon>
        <taxon>Gunneridae</taxon>
        <taxon>Pentapetalae</taxon>
        <taxon>Caryophyllales</taxon>
        <taxon>Nepenthaceae</taxon>
        <taxon>Nepenthes</taxon>
    </lineage>
</organism>
<protein>
    <submittedName>
        <fullName evidence="2">Uncharacterized protein</fullName>
    </submittedName>
</protein>
<keyword evidence="3" id="KW-1185">Reference proteome</keyword>
<gene>
    <name evidence="2" type="ORF">Nepgr_002044</name>
</gene>
<dbReference type="AlphaFoldDB" id="A0AAD3P789"/>